<sequence length="100" mass="11820">RWMRPRGRLVYVGTSHESVKFSGDQFERIIRQEINITGSWMSYSPPFLGRAWTLSAHFLAKRRIKTDILISHRFELEKIKDAFKAMVNISIFSEKLMIVF</sequence>
<gene>
    <name evidence="2" type="ORF">LCGC14_3131440</name>
</gene>
<accession>A0A0F8WNC6</accession>
<feature type="non-terminal residue" evidence="2">
    <location>
        <position position="1"/>
    </location>
</feature>
<reference evidence="2" key="1">
    <citation type="journal article" date="2015" name="Nature">
        <title>Complex archaea that bridge the gap between prokaryotes and eukaryotes.</title>
        <authorList>
            <person name="Spang A."/>
            <person name="Saw J.H."/>
            <person name="Jorgensen S.L."/>
            <person name="Zaremba-Niedzwiedzka K."/>
            <person name="Martijn J."/>
            <person name="Lind A.E."/>
            <person name="van Eijk R."/>
            <person name="Schleper C."/>
            <person name="Guy L."/>
            <person name="Ettema T.J."/>
        </authorList>
    </citation>
    <scope>NUCLEOTIDE SEQUENCE</scope>
</reference>
<dbReference type="AlphaFoldDB" id="A0A0F8WNC6"/>
<evidence type="ECO:0000313" key="2">
    <source>
        <dbReference type="EMBL" id="KKK49795.1"/>
    </source>
</evidence>
<name>A0A0F8WNC6_9ZZZZ</name>
<keyword evidence="1" id="KW-0560">Oxidoreductase</keyword>
<comment type="caution">
    <text evidence="2">The sequence shown here is derived from an EMBL/GenBank/DDBJ whole genome shotgun (WGS) entry which is preliminary data.</text>
</comment>
<protein>
    <recommendedName>
        <fullName evidence="3">Alcohol dehydrogenase-like C-terminal domain-containing protein</fullName>
    </recommendedName>
</protein>
<evidence type="ECO:0000256" key="1">
    <source>
        <dbReference type="ARBA" id="ARBA00023002"/>
    </source>
</evidence>
<dbReference type="Gene3D" id="3.90.180.10">
    <property type="entry name" value="Medium-chain alcohol dehydrogenases, catalytic domain"/>
    <property type="match status" value="1"/>
</dbReference>
<proteinExistence type="predicted"/>
<dbReference type="PANTHER" id="PTHR43401:SF2">
    <property type="entry name" value="L-THREONINE 3-DEHYDROGENASE"/>
    <property type="match status" value="1"/>
</dbReference>
<evidence type="ECO:0008006" key="3">
    <source>
        <dbReference type="Google" id="ProtNLM"/>
    </source>
</evidence>
<dbReference type="GO" id="GO:0016491">
    <property type="term" value="F:oxidoreductase activity"/>
    <property type="evidence" value="ECO:0007669"/>
    <property type="project" value="UniProtKB-KW"/>
</dbReference>
<dbReference type="Gene3D" id="3.40.50.720">
    <property type="entry name" value="NAD(P)-binding Rossmann-like Domain"/>
    <property type="match status" value="1"/>
</dbReference>
<dbReference type="PANTHER" id="PTHR43401">
    <property type="entry name" value="L-THREONINE 3-DEHYDROGENASE"/>
    <property type="match status" value="1"/>
</dbReference>
<organism evidence="2">
    <name type="scientific">marine sediment metagenome</name>
    <dbReference type="NCBI Taxonomy" id="412755"/>
    <lineage>
        <taxon>unclassified sequences</taxon>
        <taxon>metagenomes</taxon>
        <taxon>ecological metagenomes</taxon>
    </lineage>
</organism>
<dbReference type="EMBL" id="LAZR01068353">
    <property type="protein sequence ID" value="KKK49795.1"/>
    <property type="molecule type" value="Genomic_DNA"/>
</dbReference>
<dbReference type="InterPro" id="IPR050129">
    <property type="entry name" value="Zn_alcohol_dh"/>
</dbReference>